<organism evidence="3 4">
    <name type="scientific">Lentzea tibetensis</name>
    <dbReference type="NCBI Taxonomy" id="2591470"/>
    <lineage>
        <taxon>Bacteria</taxon>
        <taxon>Bacillati</taxon>
        <taxon>Actinomycetota</taxon>
        <taxon>Actinomycetes</taxon>
        <taxon>Pseudonocardiales</taxon>
        <taxon>Pseudonocardiaceae</taxon>
        <taxon>Lentzea</taxon>
    </lineage>
</organism>
<dbReference type="Gene3D" id="1.10.10.10">
    <property type="entry name" value="Winged helix-like DNA-binding domain superfamily/Winged helix DNA-binding domain"/>
    <property type="match status" value="1"/>
</dbReference>
<dbReference type="AlphaFoldDB" id="A0A563ESU9"/>
<gene>
    <name evidence="3" type="ORF">FKR81_20435</name>
</gene>
<feature type="domain" description="OmpR/PhoB-type" evidence="2">
    <location>
        <begin position="24"/>
        <end position="60"/>
    </location>
</feature>
<protein>
    <recommendedName>
        <fullName evidence="2">OmpR/PhoB-type domain-containing protein</fullName>
    </recommendedName>
</protein>
<keyword evidence="4" id="KW-1185">Reference proteome</keyword>
<evidence type="ECO:0000313" key="4">
    <source>
        <dbReference type="Proteomes" id="UP000316639"/>
    </source>
</evidence>
<proteinExistence type="predicted"/>
<dbReference type="EMBL" id="VOBR01000012">
    <property type="protein sequence ID" value="TWP50608.1"/>
    <property type="molecule type" value="Genomic_DNA"/>
</dbReference>
<accession>A0A563ESU9</accession>
<dbReference type="InterPro" id="IPR016032">
    <property type="entry name" value="Sig_transdc_resp-reg_C-effctor"/>
</dbReference>
<evidence type="ECO:0000313" key="3">
    <source>
        <dbReference type="EMBL" id="TWP50608.1"/>
    </source>
</evidence>
<keyword evidence="1" id="KW-0238">DNA-binding</keyword>
<dbReference type="GO" id="GO:0006355">
    <property type="term" value="P:regulation of DNA-templated transcription"/>
    <property type="evidence" value="ECO:0007669"/>
    <property type="project" value="InterPro"/>
</dbReference>
<reference evidence="3 4" key="1">
    <citation type="submission" date="2019-07" db="EMBL/GenBank/DDBJ databases">
        <title>Lentzea xizangensis sp. nov., isolated from Qinghai-Tibetan Plateau Soils.</title>
        <authorList>
            <person name="Huang J."/>
        </authorList>
    </citation>
    <scope>NUCLEOTIDE SEQUENCE [LARGE SCALE GENOMIC DNA]</scope>
    <source>
        <strain evidence="3 4">FXJ1.1311</strain>
    </source>
</reference>
<name>A0A563ESU9_9PSEU</name>
<dbReference type="InterPro" id="IPR036388">
    <property type="entry name" value="WH-like_DNA-bd_sf"/>
</dbReference>
<dbReference type="InterPro" id="IPR001867">
    <property type="entry name" value="OmpR/PhoB-type_DNA-bd"/>
</dbReference>
<dbReference type="Pfam" id="PF00486">
    <property type="entry name" value="Trans_reg_C"/>
    <property type="match status" value="1"/>
</dbReference>
<dbReference type="Proteomes" id="UP000316639">
    <property type="component" value="Unassembled WGS sequence"/>
</dbReference>
<sequence length="68" mass="7265">MRRLDGDADSLHGEPRRCSTACADEVVSRAELIDAVWGEAVLASAVYTYVSSLRRALEPMGGQALSAL</sequence>
<evidence type="ECO:0000256" key="1">
    <source>
        <dbReference type="ARBA" id="ARBA00023125"/>
    </source>
</evidence>
<dbReference type="SUPFAM" id="SSF46894">
    <property type="entry name" value="C-terminal effector domain of the bipartite response regulators"/>
    <property type="match status" value="1"/>
</dbReference>
<comment type="caution">
    <text evidence="3">The sequence shown here is derived from an EMBL/GenBank/DDBJ whole genome shotgun (WGS) entry which is preliminary data.</text>
</comment>
<evidence type="ECO:0000259" key="2">
    <source>
        <dbReference type="Pfam" id="PF00486"/>
    </source>
</evidence>
<dbReference type="GO" id="GO:0000160">
    <property type="term" value="P:phosphorelay signal transduction system"/>
    <property type="evidence" value="ECO:0007669"/>
    <property type="project" value="InterPro"/>
</dbReference>
<dbReference type="GO" id="GO:0003677">
    <property type="term" value="F:DNA binding"/>
    <property type="evidence" value="ECO:0007669"/>
    <property type="project" value="UniProtKB-KW"/>
</dbReference>